<organism evidence="1 2">
    <name type="scientific">Nonomuraea aridisoli</name>
    <dbReference type="NCBI Taxonomy" id="2070368"/>
    <lineage>
        <taxon>Bacteria</taxon>
        <taxon>Bacillati</taxon>
        <taxon>Actinomycetota</taxon>
        <taxon>Actinomycetes</taxon>
        <taxon>Streptosporangiales</taxon>
        <taxon>Streptosporangiaceae</taxon>
        <taxon>Nonomuraea</taxon>
    </lineage>
</organism>
<keyword evidence="2" id="KW-1185">Reference proteome</keyword>
<evidence type="ECO:0000313" key="2">
    <source>
        <dbReference type="Proteomes" id="UP000249304"/>
    </source>
</evidence>
<dbReference type="OrthoDB" id="9801162at2"/>
<proteinExistence type="predicted"/>
<dbReference type="Gene3D" id="3.30.470.20">
    <property type="entry name" value="ATP-grasp fold, B domain"/>
    <property type="match status" value="1"/>
</dbReference>
<comment type="caution">
    <text evidence="1">The sequence shown here is derived from an EMBL/GenBank/DDBJ whole genome shotgun (WGS) entry which is preliminary data.</text>
</comment>
<sequence>MLVQREVRGPLVMVQSVFAAGAPVAFHACERTGEGARGGASRKRGLPLPEVAGHLRRLGGELGWHGALSADVVLTEQGPVFIDVNPRLVEPVDALLSGVDLATRAAPRS</sequence>
<dbReference type="RefSeq" id="WP_111175107.1">
    <property type="nucleotide sequence ID" value="NZ_POUD01000002.1"/>
</dbReference>
<gene>
    <name evidence="1" type="ORF">C1J01_00825</name>
</gene>
<evidence type="ECO:0008006" key="3">
    <source>
        <dbReference type="Google" id="ProtNLM"/>
    </source>
</evidence>
<dbReference type="SUPFAM" id="SSF56059">
    <property type="entry name" value="Glutathione synthetase ATP-binding domain-like"/>
    <property type="match status" value="1"/>
</dbReference>
<protein>
    <recommendedName>
        <fullName evidence="3">ATP-grasp domain-containing protein</fullName>
    </recommendedName>
</protein>
<evidence type="ECO:0000313" key="1">
    <source>
        <dbReference type="EMBL" id="PZG23498.1"/>
    </source>
</evidence>
<dbReference type="EMBL" id="POUD01000002">
    <property type="protein sequence ID" value="PZG23498.1"/>
    <property type="molecule type" value="Genomic_DNA"/>
</dbReference>
<name>A0A2W2FFP7_9ACTN</name>
<accession>A0A2W2FFP7</accession>
<dbReference type="Proteomes" id="UP000249304">
    <property type="component" value="Unassembled WGS sequence"/>
</dbReference>
<dbReference type="AlphaFoldDB" id="A0A2W2FFP7"/>
<reference evidence="1 2" key="1">
    <citation type="submission" date="2018-01" db="EMBL/GenBank/DDBJ databases">
        <title>Draft genome sequence of Nonomuraea sp. KC333.</title>
        <authorList>
            <person name="Sahin N."/>
            <person name="Saygin H."/>
            <person name="Ay H."/>
        </authorList>
    </citation>
    <scope>NUCLEOTIDE SEQUENCE [LARGE SCALE GENOMIC DNA]</scope>
    <source>
        <strain evidence="1 2">KC333</strain>
    </source>
</reference>